<feature type="region of interest" description="Disordered" evidence="6">
    <location>
        <begin position="1106"/>
        <end position="1169"/>
    </location>
</feature>
<feature type="compositionally biased region" description="Polar residues" evidence="6">
    <location>
        <begin position="52"/>
        <end position="67"/>
    </location>
</feature>
<dbReference type="SUPFAM" id="SSF103657">
    <property type="entry name" value="BAR/IMD domain-like"/>
    <property type="match status" value="1"/>
</dbReference>
<gene>
    <name evidence="9" type="ORF">FA14DRAFT_174545</name>
</gene>
<dbReference type="GeneID" id="37022326"/>
<evidence type="ECO:0000256" key="4">
    <source>
        <dbReference type="ARBA" id="ARBA00022833"/>
    </source>
</evidence>
<keyword evidence="4" id="KW-0862">Zinc</keyword>
<feature type="region of interest" description="Disordered" evidence="6">
    <location>
        <begin position="1719"/>
        <end position="1817"/>
    </location>
</feature>
<feature type="region of interest" description="Disordered" evidence="6">
    <location>
        <begin position="942"/>
        <end position="967"/>
    </location>
</feature>
<dbReference type="PROSITE" id="PS50115">
    <property type="entry name" value="ARFGAP"/>
    <property type="match status" value="1"/>
</dbReference>
<organism evidence="9 10">
    <name type="scientific">Meira miltonrushii</name>
    <dbReference type="NCBI Taxonomy" id="1280837"/>
    <lineage>
        <taxon>Eukaryota</taxon>
        <taxon>Fungi</taxon>
        <taxon>Dikarya</taxon>
        <taxon>Basidiomycota</taxon>
        <taxon>Ustilaginomycotina</taxon>
        <taxon>Exobasidiomycetes</taxon>
        <taxon>Exobasidiales</taxon>
        <taxon>Brachybasidiaceae</taxon>
        <taxon>Meira</taxon>
    </lineage>
</organism>
<dbReference type="FunFam" id="2.30.29.30:FF:000252">
    <property type="entry name" value="ARF GTPase activator (Csx2)"/>
    <property type="match status" value="1"/>
</dbReference>
<evidence type="ECO:0000259" key="7">
    <source>
        <dbReference type="PROSITE" id="PS50003"/>
    </source>
</evidence>
<dbReference type="OrthoDB" id="10266696at2759"/>
<dbReference type="GO" id="GO:0008270">
    <property type="term" value="F:zinc ion binding"/>
    <property type="evidence" value="ECO:0007669"/>
    <property type="project" value="UniProtKB-KW"/>
</dbReference>
<dbReference type="Gene3D" id="1.20.1270.60">
    <property type="entry name" value="Arfaptin homology (AH) domain/BAR domain"/>
    <property type="match status" value="1"/>
</dbReference>
<feature type="compositionally biased region" description="Low complexity" evidence="6">
    <location>
        <begin position="594"/>
        <end position="606"/>
    </location>
</feature>
<dbReference type="Proteomes" id="UP000245771">
    <property type="component" value="Unassembled WGS sequence"/>
</dbReference>
<sequence>MATSSSSNTLYEHVQSAGGNHILLNDPSQLSILGIRIAAQCTFEELQRSRKISSTPRARSSIDHANQSTSSRSRTTSQAKREDEASSTISGITASSSSKTNTACPPSSFRDPMAGKEQVKSRRPRSVEIGAKAKGAMIDLGRKGLYGLRNLSRSDVSQTRDQHQMVIAPSMNDTDDLIAISTSNGSIAGEQRRASSHSIVESTTSKSQSICSNSQPFPSMDNTEQETIRAAATSVRSILRVRRTYRLRPCSMTYGRESPASSQTVPISIINRVEARSASIGGEDSGWERLESAPTEYMGDAEQEFSNEGRAGHFHTIESRNTSENQDVSGDYDYTQDSWVNDSTMESAGEMNKLLLKVVSPIETFARIAGAERMAFGWKDEVILKIRLQIKLHSPSNSMTPLSPSLSNRAIPAGPRRPRSSSLTSESTAEKQVIFLSCNSAQKLCEAIESSRIRQNGLNGPLSSQSSAKLEGIDWVPVQKSTTSKPTDFEWSWKDTANGQEVKIQESGENAVKCACAFVVLDKIQSTVQPLAFFQFLIGRSAYSIDRSTQQKPTFVWMDIPQKDPSSEKAQQEELLFNGQAIGLGLEGVDPKLTARSPRPSATRSRTNSESVDEGQMKLKARLSRSSLLATKNAAVHAPQQLNPSEQLFASPGVPLNTSKALIQFSSSDLNHVELGLADVESDSPIFRAAIQNIERRTTNLKRVAKGMLKAANDVSQATEELQVTEVRLDHTFEDMAALMPATFGRLSSDWLFRSREAEREKREQTIAMMEMHVIAPMRAVVDMCRELVGQLKAFDTESKTYYSATQKWLSSKSSNQVNTQPVLNEYSPEAIGFDKAMIKQEKLDEKQKWRQLRFDLSRFEMYRSICTLHEGEAEILVASHMLSLCRWQCKDFSAENVFRNFDSTAQTVMINVKAKADAALERCLDLDRRIAEHQRVMLSREGEGQMGIEPSPIPDIPSDNQLGINSRQTGHKLKNLLTSIGVGHLTSPSPHNQSSSVRQPFSCPIPPASNFETTENDSPSKQSRQQSTLESKSPMGSIASPVLPSSGNKWQARLRSFSFSKSPTMHDSERRLFVEGNHLVQSPVAHEKVVIPDVNIVTAETMMGDASPRRSISMSGSRQSPNKRPITLDLSTVGSSQALVSPKTKRPSANGQANVTFSVPSPRNTEQYAKSPAFDSKAFLSAPTSQPQRKKEGILWAMTKPIQGMGGSDAPKSVSRSQNWRECWVVLSGSGHLGEFAHWKDAKAMTLEPSQPLIDLRFATVREARGVERRFTFEVITRENRRFFQASNDEDMRGWIGAISFAIESLINGTSSIRQIDKVARHSAAQAIDSFGMSTDSTSAAEFGDGMRHVFDNALTPFAVNGIGAHKSFSQSLTDLSSAASGRLFNRYGHSSNNGTSTHRDEVSKAKRDSKNMHAFGSRGHLLALSEGDHAGSSSNEGNEYTDSKEGLPFTPSKNDRHSRGISNNTPVSGYMAGVLGHSSHLNVGSTDDGRSLSSSSLNVNTEFDKRIEAMIHSSYGAESSSSANSGSGFHSRAHSSNRDSNGLTMSSSAASRNPSSIGPGSADEEGRLMNKQGSDEGSNKFARAREILAIASLPQNKQCADCRKPDPRWASWNLNGMPCCIFICIECSGIHRGLGVSVSKVRSVDLDDWNEQQLKAARIWGNERANAIYEANKPLACTVASMGDVRSKAFWTTKYVEQAWFSLHPTSHNDSNQTIMASSETEEEDMKHGDLTTSQSWSTQREEPLPWQSYENRQRKSSKTAEKSKTMILPSSSSERVLQQSSAHNRLRTSLPPSSDAINSTMQSNSAVPLPRISA</sequence>
<reference evidence="9 10" key="1">
    <citation type="journal article" date="2018" name="Mol. Biol. Evol.">
        <title>Broad Genomic Sampling Reveals a Smut Pathogenic Ancestry of the Fungal Clade Ustilaginomycotina.</title>
        <authorList>
            <person name="Kijpornyongpan T."/>
            <person name="Mondo S.J."/>
            <person name="Barry K."/>
            <person name="Sandor L."/>
            <person name="Lee J."/>
            <person name="Lipzen A."/>
            <person name="Pangilinan J."/>
            <person name="LaButti K."/>
            <person name="Hainaut M."/>
            <person name="Henrissat B."/>
            <person name="Grigoriev I.V."/>
            <person name="Spatafora J.W."/>
            <person name="Aime M.C."/>
        </authorList>
    </citation>
    <scope>NUCLEOTIDE SEQUENCE [LARGE SCALE GENOMIC DNA]</scope>
    <source>
        <strain evidence="9 10">MCA 3882</strain>
    </source>
</reference>
<protein>
    <recommendedName>
        <fullName evidence="11">ArfGap-domain-containing protein</fullName>
    </recommendedName>
</protein>
<feature type="compositionally biased region" description="Polar residues" evidence="6">
    <location>
        <begin position="1433"/>
        <end position="1442"/>
    </location>
</feature>
<feature type="compositionally biased region" description="Polar residues" evidence="6">
    <location>
        <begin position="196"/>
        <end position="222"/>
    </location>
</feature>
<dbReference type="FunFam" id="1.10.220.150:FF:000009">
    <property type="entry name" value="stromal membrane-associated protein 1 isoform X1"/>
    <property type="match status" value="1"/>
</dbReference>
<feature type="compositionally biased region" description="Low complexity" evidence="6">
    <location>
        <begin position="86"/>
        <end position="98"/>
    </location>
</feature>
<feature type="region of interest" description="Disordered" evidence="6">
    <location>
        <begin position="588"/>
        <end position="616"/>
    </location>
</feature>
<dbReference type="CDD" id="cd08204">
    <property type="entry name" value="ArfGap"/>
    <property type="match status" value="1"/>
</dbReference>
<dbReference type="InterPro" id="IPR038508">
    <property type="entry name" value="ArfGAP_dom_sf"/>
</dbReference>
<feature type="compositionally biased region" description="Polar residues" evidence="6">
    <location>
        <begin position="396"/>
        <end position="408"/>
    </location>
</feature>
<dbReference type="Pfam" id="PF01412">
    <property type="entry name" value="ArfGap"/>
    <property type="match status" value="1"/>
</dbReference>
<dbReference type="SUPFAM" id="SSF57863">
    <property type="entry name" value="ArfGap/RecO-like zinc finger"/>
    <property type="match status" value="1"/>
</dbReference>
<dbReference type="InterPro" id="IPR011993">
    <property type="entry name" value="PH-like_dom_sf"/>
</dbReference>
<dbReference type="EMBL" id="KZ819605">
    <property type="protein sequence ID" value="PWN32871.1"/>
    <property type="molecule type" value="Genomic_DNA"/>
</dbReference>
<feature type="compositionally biased region" description="Basic and acidic residues" evidence="6">
    <location>
        <begin position="1399"/>
        <end position="1413"/>
    </location>
</feature>
<dbReference type="Gene3D" id="1.10.220.150">
    <property type="entry name" value="Arf GTPase activating protein"/>
    <property type="match status" value="1"/>
</dbReference>
<dbReference type="PRINTS" id="PR00405">
    <property type="entry name" value="REVINTRACTNG"/>
</dbReference>
<dbReference type="STRING" id="1280837.A0A316V8Q6"/>
<feature type="compositionally biased region" description="Low complexity" evidence="6">
    <location>
        <begin position="1519"/>
        <end position="1532"/>
    </location>
</feature>
<evidence type="ECO:0000313" key="9">
    <source>
        <dbReference type="EMBL" id="PWN32871.1"/>
    </source>
</evidence>
<feature type="compositionally biased region" description="Low complexity" evidence="6">
    <location>
        <begin position="1773"/>
        <end position="1784"/>
    </location>
</feature>
<dbReference type="InterPro" id="IPR037278">
    <property type="entry name" value="ARFGAP/RecO"/>
</dbReference>
<feature type="region of interest" description="Disordered" evidence="6">
    <location>
        <begin position="48"/>
        <end position="128"/>
    </location>
</feature>
<dbReference type="InterPro" id="IPR027267">
    <property type="entry name" value="AH/BAR_dom_sf"/>
</dbReference>
<feature type="compositionally biased region" description="Polar residues" evidence="6">
    <location>
        <begin position="1130"/>
        <end position="1140"/>
    </location>
</feature>
<dbReference type="Pfam" id="PF00169">
    <property type="entry name" value="PH"/>
    <property type="match status" value="1"/>
</dbReference>
<keyword evidence="3 5" id="KW-0863">Zinc-finger</keyword>
<evidence type="ECO:0000256" key="1">
    <source>
        <dbReference type="ARBA" id="ARBA00022468"/>
    </source>
</evidence>
<accession>A0A316V8Q6</accession>
<dbReference type="SUPFAM" id="SSF50729">
    <property type="entry name" value="PH domain-like"/>
    <property type="match status" value="1"/>
</dbReference>
<evidence type="ECO:0000313" key="10">
    <source>
        <dbReference type="Proteomes" id="UP000245771"/>
    </source>
</evidence>
<keyword evidence="1" id="KW-0343">GTPase activation</keyword>
<evidence type="ECO:0008006" key="11">
    <source>
        <dbReference type="Google" id="ProtNLM"/>
    </source>
</evidence>
<evidence type="ECO:0000259" key="8">
    <source>
        <dbReference type="PROSITE" id="PS50115"/>
    </source>
</evidence>
<feature type="compositionally biased region" description="Polar residues" evidence="6">
    <location>
        <begin position="1011"/>
        <end position="1032"/>
    </location>
</feature>
<feature type="compositionally biased region" description="Low complexity" evidence="6">
    <location>
        <begin position="68"/>
        <end position="77"/>
    </location>
</feature>
<feature type="region of interest" description="Disordered" evidence="6">
    <location>
        <begin position="1388"/>
        <end position="1475"/>
    </location>
</feature>
<dbReference type="Gene3D" id="2.30.29.30">
    <property type="entry name" value="Pleckstrin-homology domain (PH domain)/Phosphotyrosine-binding domain (PTB)"/>
    <property type="match status" value="1"/>
</dbReference>
<dbReference type="InterPro" id="IPR001849">
    <property type="entry name" value="PH_domain"/>
</dbReference>
<feature type="domain" description="PH" evidence="7">
    <location>
        <begin position="1189"/>
        <end position="1305"/>
    </location>
</feature>
<dbReference type="PROSITE" id="PS50003">
    <property type="entry name" value="PH_DOMAIN"/>
    <property type="match status" value="1"/>
</dbReference>
<feature type="region of interest" description="Disordered" evidence="6">
    <location>
        <begin position="1519"/>
        <end position="1580"/>
    </location>
</feature>
<proteinExistence type="predicted"/>
<feature type="domain" description="Arf-GAP" evidence="8">
    <location>
        <begin position="1586"/>
        <end position="1674"/>
    </location>
</feature>
<feature type="region of interest" description="Disordered" evidence="6">
    <location>
        <begin position="188"/>
        <end position="222"/>
    </location>
</feature>
<feature type="compositionally biased region" description="Polar residues" evidence="6">
    <location>
        <begin position="987"/>
        <end position="1000"/>
    </location>
</feature>
<dbReference type="InterPro" id="IPR001164">
    <property type="entry name" value="ArfGAP_dom"/>
</dbReference>
<dbReference type="GO" id="GO:0005096">
    <property type="term" value="F:GTPase activator activity"/>
    <property type="evidence" value="ECO:0007669"/>
    <property type="project" value="UniProtKB-KW"/>
</dbReference>
<feature type="region of interest" description="Disordered" evidence="6">
    <location>
        <begin position="396"/>
        <end position="426"/>
    </location>
</feature>
<feature type="compositionally biased region" description="Polar residues" evidence="6">
    <location>
        <begin position="1793"/>
        <end position="1809"/>
    </location>
</feature>
<dbReference type="InterPro" id="IPR045258">
    <property type="entry name" value="ACAP1/2/3-like"/>
</dbReference>
<feature type="compositionally biased region" description="Basic and acidic residues" evidence="6">
    <location>
        <begin position="1566"/>
        <end position="1580"/>
    </location>
</feature>
<evidence type="ECO:0000256" key="5">
    <source>
        <dbReference type="PROSITE-ProRule" id="PRU00288"/>
    </source>
</evidence>
<evidence type="ECO:0000256" key="6">
    <source>
        <dbReference type="SAM" id="MobiDB-lite"/>
    </source>
</evidence>
<feature type="compositionally biased region" description="Low complexity" evidence="6">
    <location>
        <begin position="1548"/>
        <end position="1558"/>
    </location>
</feature>
<feature type="compositionally biased region" description="Polar residues" evidence="6">
    <location>
        <begin position="1111"/>
        <end position="1123"/>
    </location>
</feature>
<dbReference type="SMART" id="SM00233">
    <property type="entry name" value="PH"/>
    <property type="match status" value="1"/>
</dbReference>
<feature type="compositionally biased region" description="Polar residues" evidence="6">
    <location>
        <begin position="1148"/>
        <end position="1169"/>
    </location>
</feature>
<name>A0A316V8Q6_9BASI</name>
<dbReference type="FunCoup" id="A0A316V8Q6">
    <property type="interactions" value="161"/>
</dbReference>
<evidence type="ECO:0000256" key="3">
    <source>
        <dbReference type="ARBA" id="ARBA00022771"/>
    </source>
</evidence>
<feature type="region of interest" description="Disordered" evidence="6">
    <location>
        <begin position="985"/>
        <end position="1047"/>
    </location>
</feature>
<dbReference type="SMART" id="SM00105">
    <property type="entry name" value="ArfGap"/>
    <property type="match status" value="1"/>
</dbReference>
<keyword evidence="2" id="KW-0479">Metal-binding</keyword>
<dbReference type="InParanoid" id="A0A316V8Q6"/>
<keyword evidence="10" id="KW-1185">Reference proteome</keyword>
<dbReference type="PANTHER" id="PTHR23180:SF160">
    <property type="entry name" value="ADP-RIBOSYLATION FACTOR GTPASE-ACTIVATING PROTEIN EFFECTOR PROTEIN 1"/>
    <property type="match status" value="1"/>
</dbReference>
<dbReference type="RefSeq" id="XP_025353173.1">
    <property type="nucleotide sequence ID" value="XM_025500545.1"/>
</dbReference>
<dbReference type="PANTHER" id="PTHR23180">
    <property type="entry name" value="CENTAURIN/ARF"/>
    <property type="match status" value="1"/>
</dbReference>
<evidence type="ECO:0000256" key="2">
    <source>
        <dbReference type="ARBA" id="ARBA00022723"/>
    </source>
</evidence>